<keyword evidence="3" id="KW-1185">Reference proteome</keyword>
<dbReference type="Proteomes" id="UP000198284">
    <property type="component" value="Unassembled WGS sequence"/>
</dbReference>
<organism evidence="2 3">
    <name type="scientific">Noviherbaspirillum humi</name>
    <dbReference type="NCBI Taxonomy" id="1688639"/>
    <lineage>
        <taxon>Bacteria</taxon>
        <taxon>Pseudomonadati</taxon>
        <taxon>Pseudomonadota</taxon>
        <taxon>Betaproteobacteria</taxon>
        <taxon>Burkholderiales</taxon>
        <taxon>Oxalobacteraceae</taxon>
        <taxon>Noviherbaspirillum</taxon>
    </lineage>
</organism>
<gene>
    <name evidence="2" type="ORF">SAMN06265795_113106</name>
</gene>
<name>A0A239JTX8_9BURK</name>
<sequence>MRKIAPSPDNSQGGSGVVPDASRSCKSTRLLNRRTSRLEVKGLWKNPFGAAGLLSGSLEPKVCAMRGHSSAERPCDVNRCDGFCKACTCRRHRHAGHNVEVPRVTRLFPCFCCESPAEPPDRSIRLDGSSGTYPGTHVQIAAADDNQRQADDCVSSLADQPPRTASLIIAMPRKRAPLIFWRT</sequence>
<evidence type="ECO:0000313" key="2">
    <source>
        <dbReference type="EMBL" id="SNT09235.1"/>
    </source>
</evidence>
<feature type="region of interest" description="Disordered" evidence="1">
    <location>
        <begin position="1"/>
        <end position="24"/>
    </location>
</feature>
<protein>
    <submittedName>
        <fullName evidence="2">Uncharacterized protein</fullName>
    </submittedName>
</protein>
<dbReference type="EMBL" id="FZOT01000013">
    <property type="protein sequence ID" value="SNT09235.1"/>
    <property type="molecule type" value="Genomic_DNA"/>
</dbReference>
<accession>A0A239JTX8</accession>
<proteinExistence type="predicted"/>
<evidence type="ECO:0000256" key="1">
    <source>
        <dbReference type="SAM" id="MobiDB-lite"/>
    </source>
</evidence>
<evidence type="ECO:0000313" key="3">
    <source>
        <dbReference type="Proteomes" id="UP000198284"/>
    </source>
</evidence>
<reference evidence="2 3" key="1">
    <citation type="submission" date="2017-06" db="EMBL/GenBank/DDBJ databases">
        <authorList>
            <person name="Kim H.J."/>
            <person name="Triplett B.A."/>
        </authorList>
    </citation>
    <scope>NUCLEOTIDE SEQUENCE [LARGE SCALE GENOMIC DNA]</scope>
    <source>
        <strain evidence="2 3">U15</strain>
    </source>
</reference>
<dbReference type="AlphaFoldDB" id="A0A239JTX8"/>